<name>A0A370SR78_PSEJE</name>
<dbReference type="AlphaFoldDB" id="A0A370SR78"/>
<dbReference type="InterPro" id="IPR050629">
    <property type="entry name" value="STE20/SPS1-PAK"/>
</dbReference>
<evidence type="ECO:0000256" key="2">
    <source>
        <dbReference type="ARBA" id="ARBA00022527"/>
    </source>
</evidence>
<dbReference type="GO" id="GO:0005524">
    <property type="term" value="F:ATP binding"/>
    <property type="evidence" value="ECO:0007669"/>
    <property type="project" value="UniProtKB-UniRule"/>
</dbReference>
<dbReference type="InterPro" id="IPR000719">
    <property type="entry name" value="Prot_kinase_dom"/>
</dbReference>
<dbReference type="SUPFAM" id="SSF56112">
    <property type="entry name" value="Protein kinase-like (PK-like)"/>
    <property type="match status" value="1"/>
</dbReference>
<dbReference type="InterPro" id="IPR017441">
    <property type="entry name" value="Protein_kinase_ATP_BS"/>
</dbReference>
<dbReference type="Proteomes" id="UP000255365">
    <property type="component" value="Unassembled WGS sequence"/>
</dbReference>
<dbReference type="PANTHER" id="PTHR48012:SF10">
    <property type="entry name" value="FI20177P1"/>
    <property type="match status" value="1"/>
</dbReference>
<evidence type="ECO:0000259" key="10">
    <source>
        <dbReference type="PROSITE" id="PS50011"/>
    </source>
</evidence>
<comment type="similarity">
    <text evidence="1">Belongs to the protein kinase superfamily. STE Ser/Thr protein kinase family. STE20 subfamily.</text>
</comment>
<dbReference type="Gene3D" id="1.10.510.10">
    <property type="entry name" value="Transferase(Phosphotransferase) domain 1"/>
    <property type="match status" value="1"/>
</dbReference>
<dbReference type="GeneID" id="70103440"/>
<dbReference type="Pfam" id="PF00069">
    <property type="entry name" value="Pkinase"/>
    <property type="match status" value="1"/>
</dbReference>
<dbReference type="PROSITE" id="PS00107">
    <property type="entry name" value="PROTEIN_KINASE_ATP"/>
    <property type="match status" value="1"/>
</dbReference>
<dbReference type="InterPro" id="IPR008271">
    <property type="entry name" value="Ser/Thr_kinase_AS"/>
</dbReference>
<dbReference type="EMBL" id="QRAV01000004">
    <property type="protein sequence ID" value="RDL22239.1"/>
    <property type="molecule type" value="Genomic_DNA"/>
</dbReference>
<gene>
    <name evidence="11" type="ORF">DEU51_104192</name>
</gene>
<dbReference type="SMART" id="SM00220">
    <property type="entry name" value="S_TKc"/>
    <property type="match status" value="1"/>
</dbReference>
<dbReference type="PANTHER" id="PTHR48012">
    <property type="entry name" value="STERILE20-LIKE KINASE, ISOFORM B-RELATED"/>
    <property type="match status" value="1"/>
</dbReference>
<dbReference type="GO" id="GO:0005737">
    <property type="term" value="C:cytoplasm"/>
    <property type="evidence" value="ECO:0007669"/>
    <property type="project" value="TreeGrafter"/>
</dbReference>
<accession>A0A370SR78</accession>
<evidence type="ECO:0000313" key="11">
    <source>
        <dbReference type="EMBL" id="RDL22239.1"/>
    </source>
</evidence>
<dbReference type="PROSITE" id="PS50011">
    <property type="entry name" value="PROTEIN_KINASE_DOM"/>
    <property type="match status" value="1"/>
</dbReference>
<evidence type="ECO:0000256" key="4">
    <source>
        <dbReference type="ARBA" id="ARBA00022741"/>
    </source>
</evidence>
<evidence type="ECO:0000256" key="1">
    <source>
        <dbReference type="ARBA" id="ARBA00008874"/>
    </source>
</evidence>
<dbReference type="PROSITE" id="PS00108">
    <property type="entry name" value="PROTEIN_KINASE_ST"/>
    <property type="match status" value="1"/>
</dbReference>
<comment type="catalytic activity">
    <reaction evidence="8">
        <text>L-seryl-[protein] + ATP = O-phospho-L-seryl-[protein] + ADP + H(+)</text>
        <dbReference type="Rhea" id="RHEA:17989"/>
        <dbReference type="Rhea" id="RHEA-COMP:9863"/>
        <dbReference type="Rhea" id="RHEA-COMP:11604"/>
        <dbReference type="ChEBI" id="CHEBI:15378"/>
        <dbReference type="ChEBI" id="CHEBI:29999"/>
        <dbReference type="ChEBI" id="CHEBI:30616"/>
        <dbReference type="ChEBI" id="CHEBI:83421"/>
        <dbReference type="ChEBI" id="CHEBI:456216"/>
        <dbReference type="EC" id="2.7.11.1"/>
    </reaction>
</comment>
<keyword evidence="4 9" id="KW-0547">Nucleotide-binding</keyword>
<dbReference type="RefSeq" id="WP_076964223.1">
    <property type="nucleotide sequence ID" value="NZ_QRAV01000004.1"/>
</dbReference>
<comment type="catalytic activity">
    <reaction evidence="7">
        <text>L-threonyl-[protein] + ATP = O-phospho-L-threonyl-[protein] + ADP + H(+)</text>
        <dbReference type="Rhea" id="RHEA:46608"/>
        <dbReference type="Rhea" id="RHEA-COMP:11060"/>
        <dbReference type="Rhea" id="RHEA-COMP:11605"/>
        <dbReference type="ChEBI" id="CHEBI:15378"/>
        <dbReference type="ChEBI" id="CHEBI:30013"/>
        <dbReference type="ChEBI" id="CHEBI:30616"/>
        <dbReference type="ChEBI" id="CHEBI:61977"/>
        <dbReference type="ChEBI" id="CHEBI:456216"/>
        <dbReference type="EC" id="2.7.11.1"/>
    </reaction>
</comment>
<keyword evidence="6 9" id="KW-0067">ATP-binding</keyword>
<feature type="binding site" evidence="9">
    <location>
        <position position="41"/>
    </location>
    <ligand>
        <name>ATP</name>
        <dbReference type="ChEBI" id="CHEBI:30616"/>
    </ligand>
</feature>
<evidence type="ECO:0000256" key="9">
    <source>
        <dbReference type="PROSITE-ProRule" id="PRU10141"/>
    </source>
</evidence>
<dbReference type="GO" id="GO:0004674">
    <property type="term" value="F:protein serine/threonine kinase activity"/>
    <property type="evidence" value="ECO:0007669"/>
    <property type="project" value="UniProtKB-KW"/>
</dbReference>
<organism evidence="11 12">
    <name type="scientific">Pseudomonas jessenii</name>
    <dbReference type="NCBI Taxonomy" id="77298"/>
    <lineage>
        <taxon>Bacteria</taxon>
        <taxon>Pseudomonadati</taxon>
        <taxon>Pseudomonadota</taxon>
        <taxon>Gammaproteobacteria</taxon>
        <taxon>Pseudomonadales</taxon>
        <taxon>Pseudomonadaceae</taxon>
        <taxon>Pseudomonas</taxon>
    </lineage>
</organism>
<feature type="domain" description="Protein kinase" evidence="10">
    <location>
        <begin position="8"/>
        <end position="272"/>
    </location>
</feature>
<evidence type="ECO:0000313" key="12">
    <source>
        <dbReference type="Proteomes" id="UP000255365"/>
    </source>
</evidence>
<evidence type="ECO:0000256" key="8">
    <source>
        <dbReference type="ARBA" id="ARBA00048679"/>
    </source>
</evidence>
<evidence type="ECO:0000256" key="5">
    <source>
        <dbReference type="ARBA" id="ARBA00022777"/>
    </source>
</evidence>
<dbReference type="CDD" id="cd14014">
    <property type="entry name" value="STKc_PknB_like"/>
    <property type="match status" value="1"/>
</dbReference>
<dbReference type="InterPro" id="IPR011009">
    <property type="entry name" value="Kinase-like_dom_sf"/>
</dbReference>
<evidence type="ECO:0000256" key="6">
    <source>
        <dbReference type="ARBA" id="ARBA00022840"/>
    </source>
</evidence>
<comment type="caution">
    <text evidence="11">The sequence shown here is derived from an EMBL/GenBank/DDBJ whole genome shotgun (WGS) entry which is preliminary data.</text>
</comment>
<keyword evidence="3" id="KW-0808">Transferase</keyword>
<proteinExistence type="inferred from homology"/>
<evidence type="ECO:0000256" key="3">
    <source>
        <dbReference type="ARBA" id="ARBA00022679"/>
    </source>
</evidence>
<reference evidence="11 12" key="1">
    <citation type="submission" date="2018-07" db="EMBL/GenBank/DDBJ databases">
        <title>Genome sequencing of rice bacterial endophytes.</title>
        <authorList>
            <person name="Venturi V."/>
        </authorList>
    </citation>
    <scope>NUCLEOTIDE SEQUENCE [LARGE SCALE GENOMIC DNA]</scope>
    <source>
        <strain evidence="11 12">E2333</strain>
    </source>
</reference>
<sequence>MSSVVPELEIIRKLGNGHFGEVFLGKCGVHGDVAVKVLARKPEHDDAEWKAIREGFLVEAKHLSSASHRNVVQVYGIEELQDSIRFTMAYCPGGSLQPLYEQSPLPLARVHKIATDVLIGLDALHGRGMLHRDIKPGNILLDHTGLAKLGDFGLVTDDLLLGYGSAAGYADHIAFEVWQGGGTSVKSDIWALGMTLFRLLHGETWYILQNEAPVDIVRNGGLADRLRWLPHIPKPWRRVIRKMLADDSAARYATTGDVLNAISGLPIDQPWETNVTPALVRWELQSPKRLNFVEWSLHSERRHEWKAWSEPVGTGRKMTLGQSQGVIPRKKIDRELETYFSR</sequence>
<protein>
    <submittedName>
        <fullName evidence="11">Serine/threonine protein kinase</fullName>
    </submittedName>
</protein>
<evidence type="ECO:0000256" key="7">
    <source>
        <dbReference type="ARBA" id="ARBA00047899"/>
    </source>
</evidence>
<keyword evidence="5 11" id="KW-0418">Kinase</keyword>
<keyword evidence="2 11" id="KW-0723">Serine/threonine-protein kinase</keyword>